<dbReference type="EMBL" id="SSTJ01000019">
    <property type="protein sequence ID" value="THG35959.1"/>
    <property type="molecule type" value="Genomic_DNA"/>
</dbReference>
<evidence type="ECO:0000256" key="1">
    <source>
        <dbReference type="SAM" id="Coils"/>
    </source>
</evidence>
<keyword evidence="1" id="KW-0175">Coiled coil</keyword>
<evidence type="ECO:0000313" key="3">
    <source>
        <dbReference type="Proteomes" id="UP000308978"/>
    </source>
</evidence>
<feature type="coiled-coil region" evidence="1">
    <location>
        <begin position="335"/>
        <end position="383"/>
    </location>
</feature>
<protein>
    <submittedName>
        <fullName evidence="2">Uncharacterized protein</fullName>
    </submittedName>
</protein>
<dbReference type="AlphaFoldDB" id="A0A4S4FY30"/>
<evidence type="ECO:0000313" key="2">
    <source>
        <dbReference type="EMBL" id="THG35959.1"/>
    </source>
</evidence>
<sequence length="550" mass="61828">MHDLNKTMFYKTAFDIRTTDDGDDALWSLLCSLRAWATRKYPALPREATFWSALKRTGRVPFQEGCPVRFRSELCLEDGGNHWALTIEEIAEEPGAAPRHWTTEISFAWTAVDAGSVAVALSYGDTPGFLGPCQPEPALTFPGFIRTILENDRLVSTASGRPLSLEPTLLHVGQFKDLWNFIADGERETPLVYISPRFEPGSDEPSFAVDPKRVAAALGPSAFVCYSQDGAFTQEMRTCIPDLAFRCCHGTVRVYAGRPRVEEPGDAGRHRFFPARDIEAMGEEAFIGILRRALAQDVHFYETMLRADGVKRRRAWLIHTKQMKDASVSEALDMVEAAEEEKAVAVDLLEELHHENDQLKARNDELESELYLAQAKATTLEGQLSRAGRQTESIDDLHCWPLSYEDILRLFCAHHGDRVDFTDRAYQSLGDCITEPALVWNALHDLCAIAYPLFASHDAGDYAKKFNSQSTFELKRSAGKMTRKDSRLMAQYQDTYQGRAINAEAHLAKGNDDASPNSLRLYFAFDEETGRIIVSHIGKHLDNYSTRYLK</sequence>
<reference evidence="2 3" key="1">
    <citation type="submission" date="2019-04" db="EMBL/GenBank/DDBJ databases">
        <title>Microbes associate with the intestines of laboratory mice.</title>
        <authorList>
            <person name="Navarre W."/>
            <person name="Wong E."/>
            <person name="Huang K.C."/>
            <person name="Tropini C."/>
            <person name="Ng K."/>
            <person name="Yu B."/>
        </authorList>
    </citation>
    <scope>NUCLEOTIDE SEQUENCE [LARGE SCALE GENOMIC DNA]</scope>
    <source>
        <strain evidence="2 3">NM80_B27</strain>
    </source>
</reference>
<gene>
    <name evidence="2" type="ORF">E5986_10660</name>
</gene>
<accession>A0A4S4FY30</accession>
<comment type="caution">
    <text evidence="2">The sequence shown here is derived from an EMBL/GenBank/DDBJ whole genome shotgun (WGS) entry which is preliminary data.</text>
</comment>
<name>A0A4S4FY30_9ACTN</name>
<proteinExistence type="predicted"/>
<organism evidence="2 3">
    <name type="scientific">Adlercreutzia caecimuris</name>
    <dbReference type="NCBI Taxonomy" id="671266"/>
    <lineage>
        <taxon>Bacteria</taxon>
        <taxon>Bacillati</taxon>
        <taxon>Actinomycetota</taxon>
        <taxon>Coriobacteriia</taxon>
        <taxon>Eggerthellales</taxon>
        <taxon>Eggerthellaceae</taxon>
        <taxon>Adlercreutzia</taxon>
    </lineage>
</organism>
<dbReference type="Proteomes" id="UP000308978">
    <property type="component" value="Unassembled WGS sequence"/>
</dbReference>
<dbReference type="RefSeq" id="WP_136435819.1">
    <property type="nucleotide sequence ID" value="NZ_SSTJ01000019.1"/>
</dbReference>